<evidence type="ECO:0000313" key="1">
    <source>
        <dbReference type="EMBL" id="GGH75347.1"/>
    </source>
</evidence>
<evidence type="ECO:0000313" key="2">
    <source>
        <dbReference type="Proteomes" id="UP000605427"/>
    </source>
</evidence>
<dbReference type="RefSeq" id="WP_172242055.1">
    <property type="nucleotide sequence ID" value="NZ_BMDD01000002.1"/>
</dbReference>
<keyword evidence="2" id="KW-1185">Reference proteome</keyword>
<comment type="caution">
    <text evidence="1">The sequence shown here is derived from an EMBL/GenBank/DDBJ whole genome shotgun (WGS) entry which is preliminary data.</text>
</comment>
<organism evidence="1 2">
    <name type="scientific">Saccharibacillus endophyticus</name>
    <dbReference type="NCBI Taxonomy" id="2060666"/>
    <lineage>
        <taxon>Bacteria</taxon>
        <taxon>Bacillati</taxon>
        <taxon>Bacillota</taxon>
        <taxon>Bacilli</taxon>
        <taxon>Bacillales</taxon>
        <taxon>Paenibacillaceae</taxon>
        <taxon>Saccharibacillus</taxon>
    </lineage>
</organism>
<accession>A0ABQ1ZTB8</accession>
<dbReference type="EMBL" id="BMDD01000002">
    <property type="protein sequence ID" value="GGH75347.1"/>
    <property type="molecule type" value="Genomic_DNA"/>
</dbReference>
<reference evidence="2" key="1">
    <citation type="journal article" date="2019" name="Int. J. Syst. Evol. Microbiol.">
        <title>The Global Catalogue of Microorganisms (GCM) 10K type strain sequencing project: providing services to taxonomists for standard genome sequencing and annotation.</title>
        <authorList>
            <consortium name="The Broad Institute Genomics Platform"/>
            <consortium name="The Broad Institute Genome Sequencing Center for Infectious Disease"/>
            <person name="Wu L."/>
            <person name="Ma J."/>
        </authorList>
    </citation>
    <scope>NUCLEOTIDE SEQUENCE [LARGE SCALE GENOMIC DNA]</scope>
    <source>
        <strain evidence="2">CCM 8702</strain>
    </source>
</reference>
<protein>
    <submittedName>
        <fullName evidence="1">Uncharacterized protein</fullName>
    </submittedName>
</protein>
<proteinExistence type="predicted"/>
<sequence length="160" mass="18550">MEDRQPDQAIPEEMIISSQTAEQWNRRRTELGRWAEREKIRLFPKKVGLLDGVEVDIELLEALKLLNAAGIVTEFSCAGVSPLDEPEEHSLYAYVILLENESAKKFIDYATQRMGRRLLVTYEPAHHRYDLSSFMLGQNRSFCFLLEACAREFKPKRSSR</sequence>
<gene>
    <name evidence="1" type="ORF">GCM10007362_16310</name>
</gene>
<dbReference type="Proteomes" id="UP000605427">
    <property type="component" value="Unassembled WGS sequence"/>
</dbReference>
<name>A0ABQ1ZTB8_9BACL</name>